<evidence type="ECO:0000259" key="1">
    <source>
        <dbReference type="Pfam" id="PF04002"/>
    </source>
</evidence>
<dbReference type="EMBL" id="JACSQY010000001">
    <property type="protein sequence ID" value="MBD7906997.1"/>
    <property type="molecule type" value="Genomic_DNA"/>
</dbReference>
<reference evidence="2 3" key="1">
    <citation type="submission" date="2020-08" db="EMBL/GenBank/DDBJ databases">
        <title>A Genomic Blueprint of the Chicken Gut Microbiome.</title>
        <authorList>
            <person name="Gilroy R."/>
            <person name="Ravi A."/>
            <person name="Getino M."/>
            <person name="Pursley I."/>
            <person name="Horton D.L."/>
            <person name="Alikhan N.-F."/>
            <person name="Baker D."/>
            <person name="Gharbi K."/>
            <person name="Hall N."/>
            <person name="Watson M."/>
            <person name="Adriaenssens E.M."/>
            <person name="Foster-Nyarko E."/>
            <person name="Jarju S."/>
            <person name="Secka A."/>
            <person name="Antonio M."/>
            <person name="Oren A."/>
            <person name="Chaudhuri R."/>
            <person name="La Ragione R.M."/>
            <person name="Hildebrand F."/>
            <person name="Pallen M.J."/>
        </authorList>
    </citation>
    <scope>NUCLEOTIDE SEQUENCE [LARGE SCALE GENOMIC DNA]</scope>
    <source>
        <strain evidence="2 3">Sa3CUA8</strain>
    </source>
</reference>
<evidence type="ECO:0000313" key="3">
    <source>
        <dbReference type="Proteomes" id="UP000659496"/>
    </source>
</evidence>
<gene>
    <name evidence="2" type="ORF">H9659_01455</name>
</gene>
<dbReference type="Gene3D" id="3.40.140.10">
    <property type="entry name" value="Cytidine Deaminase, domain 2"/>
    <property type="match status" value="1"/>
</dbReference>
<protein>
    <recommendedName>
        <fullName evidence="1">RadC-like JAB domain-containing protein</fullName>
    </recommendedName>
</protein>
<name>A0ABR8PFR5_9BACL</name>
<dbReference type="InterPro" id="IPR025657">
    <property type="entry name" value="RadC_JAB"/>
</dbReference>
<proteinExistence type="predicted"/>
<dbReference type="Pfam" id="PF04002">
    <property type="entry name" value="RadC"/>
    <property type="match status" value="1"/>
</dbReference>
<sequence>MDVPKRLKEAGDSIGIDVLDHLVGGEDEVVSLKDKECI</sequence>
<comment type="caution">
    <text evidence="2">The sequence shown here is derived from an EMBL/GenBank/DDBJ whole genome shotgun (WGS) entry which is preliminary data.</text>
</comment>
<dbReference type="Proteomes" id="UP000659496">
    <property type="component" value="Unassembled WGS sequence"/>
</dbReference>
<keyword evidence="3" id="KW-1185">Reference proteome</keyword>
<feature type="domain" description="RadC-like JAB" evidence="1">
    <location>
        <begin position="3"/>
        <end position="36"/>
    </location>
</feature>
<accession>A0ABR8PFR5</accession>
<organism evidence="2 3">
    <name type="scientific">Sporosarcina gallistercoris</name>
    <dbReference type="NCBI Taxonomy" id="2762245"/>
    <lineage>
        <taxon>Bacteria</taxon>
        <taxon>Bacillati</taxon>
        <taxon>Bacillota</taxon>
        <taxon>Bacilli</taxon>
        <taxon>Bacillales</taxon>
        <taxon>Caryophanaceae</taxon>
        <taxon>Sporosarcina</taxon>
    </lineage>
</organism>
<evidence type="ECO:0000313" key="2">
    <source>
        <dbReference type="EMBL" id="MBD7906997.1"/>
    </source>
</evidence>